<dbReference type="OMA" id="CENPLIN"/>
<feature type="transmembrane region" description="Helical" evidence="2">
    <location>
        <begin position="1560"/>
        <end position="1581"/>
    </location>
</feature>
<dbReference type="PROSITE" id="PS50112">
    <property type="entry name" value="PAS"/>
    <property type="match status" value="1"/>
</dbReference>
<gene>
    <name evidence="4" type="ORF">PPRIM_AZ9-3.1.T1000171</name>
</gene>
<sequence>MQGVSIFDDDKSALDKMQSSFKNLLFEIIYYLISGENFPLFLYIFFVVIESFQVFYFAFSDEFLSLWKVKSWSESFQSFFGYFMISPYLKNVEFQSFILVLYIIMGFFLLLIILIIFIAIKAQTTSVGKLSGPLVVLKIFFEVLNYIFFMPALHLFLTIFYCDSGTGYHKYYSDQECYTGNYLLHAFLSAIAAFILICISGLVTMTFYESRFQPNNPLCKISGRDDMKFLIFKIILVLCFTLLNVNELRILVVIIITLFAVIQFFSFNKSSVYLNYYYSKVLNSQHAIIMWTICMIIFGIIVEDTYYEGAPYLWVFGSPLLLLIVMLRKEYRYDIMMIDSNKFDSLNQAIQQLQYLTKFLNYYHTDRNIATLLDGFVEYHRTICKREDCPCQAKNMGNKKIAKFQKNFKLQNQDDEIKEQYVVLVYIMERIFTLSLTRFPNCTELRISHSLFLMEKMQSNQQALQELVAAEQEKPYVDEQFIIYRLKKLIEEQMFENSKSSRNPAAGIDAVNELTTENNLREIRAQIEKSASQHIEFWSQLSEDTPDLGKLYDVGTRMMYIDKMLEDSWKRIIKMNLDVPPNLMMIYSRYLVDILYDKESAEEVLERLKNFYSVNMDRGKITNNINDFPNESTALISISAEDVTFGRIIGLNMSASKMFGYSKSELINRKVNILMPNVFAQSHDQFMETYLQTYESRIMNRERMIIGKSKNGYIFPFFIYVRYVPSFIHGAQFFGAMRQEKVFKNVAFMIVNGQTQEIENISATFITMFHIDLNYITKKKTKVTDIIPNFQENITEYLNKTGAEADINFKNRDQSVQGKFNITAGEIMFRDSKLQGYIIKIENNKQEKSFLNPNEQSQQKKQQSLTKFYFQFDQAQHMYVGEFSGDQNFQMSAISSVKQDETFDYSQREPLKEEEKTPSSNVGEKDDKVDFAVGIRTMKYINGQLFDIDEFKNQDSDEEEDNDQKKGAGTAGMQQIQKEDDEEEAEGGHANIYKSRRTFVQFLQESRNVNQNSMICFKWSAAILIICLGVLGLLDYVLTQQLFSDIQEGYIMMQDSNIRVALGQRIQWQIMELCRLNKINILATDDKVKTQLTNMNTTISDLKDIQSKIQSSTEVTGRQDELMTTNTIKMISKDSSGSESNQLVDINQGTSQIISKAFEVMNFDIKDFDPDADSIFFIRYNLLNDYYQATLESADLYTNQLISLAYDSDVLLILLIVACVFTVVSIPWIACAFNLVSQNQEEVIKLFLEIPLAKVKQLFAKCEAFSNTLQIGEDEDANQENDVSFDENEEGEGVVEEFGRRKKRKKYKYDSKDKRNFYIKFIISMGLLIAYFIAHYLIGANLQSSMQQLIQEMNATSLAVPSITFANNVFRQMLLDPTFPVKNNVSKTVSTDFVKDLYNLNTNMQKDHSLNLGYHNSLYNDYFDSIMKAGACAQVIQVAPVDLTTCQAFVKGIVDESLALALSRHFENLRYLLTVYDSLLNDSSSTTISGTLYNFTDNLQTNKILSLMYTDIAAIEISILFIYQIDQMQDIYIRSIFQQLLVTFNQSLQKDIDTNTTTTVTIFIVFLVVLVLVYLLFWWPIANKINNEIRRTTLLLSMIPLNLIQRIKAIREYLNRIHKVDQ</sequence>
<feature type="transmembrane region" description="Helical" evidence="2">
    <location>
        <begin position="229"/>
        <end position="245"/>
    </location>
</feature>
<dbReference type="InterPro" id="IPR000014">
    <property type="entry name" value="PAS"/>
</dbReference>
<dbReference type="NCBIfam" id="TIGR00229">
    <property type="entry name" value="sensory_box"/>
    <property type="match status" value="1"/>
</dbReference>
<proteinExistence type="predicted"/>
<protein>
    <recommendedName>
        <fullName evidence="3">PAS domain-containing protein</fullName>
    </recommendedName>
</protein>
<evidence type="ECO:0000256" key="2">
    <source>
        <dbReference type="SAM" id="Phobius"/>
    </source>
</evidence>
<dbReference type="FunFam" id="3.30.450.20:FF:000273">
    <property type="entry name" value="Uncharacterized protein"/>
    <property type="match status" value="1"/>
</dbReference>
<reference evidence="4" key="1">
    <citation type="submission" date="2021-01" db="EMBL/GenBank/DDBJ databases">
        <authorList>
            <consortium name="Genoscope - CEA"/>
            <person name="William W."/>
        </authorList>
    </citation>
    <scope>NUCLEOTIDE SEQUENCE</scope>
</reference>
<feature type="transmembrane region" description="Helical" evidence="2">
    <location>
        <begin position="1317"/>
        <end position="1338"/>
    </location>
</feature>
<feature type="transmembrane region" description="Helical" evidence="2">
    <location>
        <begin position="1210"/>
        <end position="1236"/>
    </location>
</feature>
<evidence type="ECO:0000313" key="5">
    <source>
        <dbReference type="Proteomes" id="UP000688137"/>
    </source>
</evidence>
<feature type="transmembrane region" description="Helical" evidence="2">
    <location>
        <begin position="139"/>
        <end position="162"/>
    </location>
</feature>
<keyword evidence="2" id="KW-0472">Membrane</keyword>
<accession>A0A8S1NSL1</accession>
<dbReference type="PANTHER" id="PTHR31600:SF2">
    <property type="entry name" value="GAMETE ENRICHED GENE 10 PROTEIN-RELATED"/>
    <property type="match status" value="1"/>
</dbReference>
<keyword evidence="5" id="KW-1185">Reference proteome</keyword>
<evidence type="ECO:0000259" key="3">
    <source>
        <dbReference type="PROSITE" id="PS50112"/>
    </source>
</evidence>
<feature type="transmembrane region" description="Helical" evidence="2">
    <location>
        <begin position="182"/>
        <end position="208"/>
    </location>
</feature>
<name>A0A8S1NSL1_PARPR</name>
<organism evidence="4 5">
    <name type="scientific">Paramecium primaurelia</name>
    <dbReference type="NCBI Taxonomy" id="5886"/>
    <lineage>
        <taxon>Eukaryota</taxon>
        <taxon>Sar</taxon>
        <taxon>Alveolata</taxon>
        <taxon>Ciliophora</taxon>
        <taxon>Intramacronucleata</taxon>
        <taxon>Oligohymenophorea</taxon>
        <taxon>Peniculida</taxon>
        <taxon>Parameciidae</taxon>
        <taxon>Paramecium</taxon>
    </lineage>
</organism>
<dbReference type="PANTHER" id="PTHR31600">
    <property type="entry name" value="TINY MACROCYSTS PROTEIN B-RELATED"/>
    <property type="match status" value="1"/>
</dbReference>
<dbReference type="InterPro" id="IPR057352">
    <property type="entry name" value="TPR_TmcB/C"/>
</dbReference>
<feature type="transmembrane region" description="Helical" evidence="2">
    <location>
        <begin position="95"/>
        <end position="118"/>
    </location>
</feature>
<evidence type="ECO:0000313" key="4">
    <source>
        <dbReference type="EMBL" id="CAD8096237.1"/>
    </source>
</evidence>
<dbReference type="Pfam" id="PF25474">
    <property type="entry name" value="TPR_TmcB"/>
    <property type="match status" value="1"/>
</dbReference>
<feature type="region of interest" description="Disordered" evidence="1">
    <location>
        <begin position="900"/>
        <end position="925"/>
    </location>
</feature>
<feature type="domain" description="PAS" evidence="3">
    <location>
        <begin position="646"/>
        <end position="697"/>
    </location>
</feature>
<feature type="transmembrane region" description="Helical" evidence="2">
    <location>
        <begin position="251"/>
        <end position="267"/>
    </location>
</feature>
<dbReference type="InterPro" id="IPR052994">
    <property type="entry name" value="Tiny_macrocysts_regulators"/>
</dbReference>
<feature type="transmembrane region" description="Helical" evidence="2">
    <location>
        <begin position="309"/>
        <end position="327"/>
    </location>
</feature>
<evidence type="ECO:0000256" key="1">
    <source>
        <dbReference type="SAM" id="MobiDB-lite"/>
    </source>
</evidence>
<comment type="caution">
    <text evidence="4">The sequence shown here is derived from an EMBL/GenBank/DDBJ whole genome shotgun (WGS) entry which is preliminary data.</text>
</comment>
<dbReference type="EMBL" id="CAJJDM010000103">
    <property type="protein sequence ID" value="CAD8096237.1"/>
    <property type="molecule type" value="Genomic_DNA"/>
</dbReference>
<dbReference type="Proteomes" id="UP000688137">
    <property type="component" value="Unassembled WGS sequence"/>
</dbReference>
<feature type="region of interest" description="Disordered" evidence="1">
    <location>
        <begin position="954"/>
        <end position="987"/>
    </location>
</feature>
<keyword evidence="2" id="KW-1133">Transmembrane helix</keyword>
<keyword evidence="2" id="KW-0812">Transmembrane</keyword>
<feature type="transmembrane region" description="Helical" evidence="2">
    <location>
        <begin position="287"/>
        <end position="303"/>
    </location>
</feature>